<protein>
    <submittedName>
        <fullName evidence="1">Uncharacterized protein</fullName>
    </submittedName>
</protein>
<evidence type="ECO:0000313" key="1">
    <source>
        <dbReference type="EMBL" id="WUQ18242.1"/>
    </source>
</evidence>
<dbReference type="RefSeq" id="WP_328966187.1">
    <property type="nucleotide sequence ID" value="NZ_CP108091.1"/>
</dbReference>
<evidence type="ECO:0000313" key="2">
    <source>
        <dbReference type="Proteomes" id="UP001432039"/>
    </source>
</evidence>
<keyword evidence="1" id="KW-0614">Plasmid</keyword>
<accession>A0ABZ1TR12</accession>
<reference evidence="1" key="1">
    <citation type="submission" date="2022-10" db="EMBL/GenBank/DDBJ databases">
        <title>The complete genomes of actinobacterial strains from the NBC collection.</title>
        <authorList>
            <person name="Joergensen T.S."/>
            <person name="Alvarez Arevalo M."/>
            <person name="Sterndorff E.B."/>
            <person name="Faurdal D."/>
            <person name="Vuksanovic O."/>
            <person name="Mourched A.-S."/>
            <person name="Charusanti P."/>
            <person name="Shaw S."/>
            <person name="Blin K."/>
            <person name="Weber T."/>
        </authorList>
    </citation>
    <scope>NUCLEOTIDE SEQUENCE</scope>
    <source>
        <strain evidence="1">NBC_00248</strain>
        <plasmid evidence="1">unnamed1</plasmid>
    </source>
</reference>
<sequence>MTRPDQAGPVLTITSFGYVHQSGGHAPAAHLTLDLHAHFFSQ</sequence>
<geneLocation type="plasmid" evidence="1 2">
    <name>unnamed1</name>
</geneLocation>
<dbReference type="EMBL" id="CP108091">
    <property type="protein sequence ID" value="WUQ18242.1"/>
    <property type="molecule type" value="Genomic_DNA"/>
</dbReference>
<keyword evidence="2" id="KW-1185">Reference proteome</keyword>
<organism evidence="1 2">
    <name type="scientific">Streptomyces virginiae</name>
    <name type="common">Streptomyces cinnamonensis</name>
    <dbReference type="NCBI Taxonomy" id="1961"/>
    <lineage>
        <taxon>Bacteria</taxon>
        <taxon>Bacillati</taxon>
        <taxon>Actinomycetota</taxon>
        <taxon>Actinomycetes</taxon>
        <taxon>Kitasatosporales</taxon>
        <taxon>Streptomycetaceae</taxon>
        <taxon>Streptomyces</taxon>
    </lineage>
</organism>
<proteinExistence type="predicted"/>
<name>A0ABZ1TR12_STRVG</name>
<gene>
    <name evidence="1" type="ORF">OG517_43250</name>
</gene>
<dbReference type="Proteomes" id="UP001432039">
    <property type="component" value="Plasmid unnamed1"/>
</dbReference>